<keyword evidence="3" id="KW-1185">Reference proteome</keyword>
<evidence type="ECO:0000313" key="2">
    <source>
        <dbReference type="EMBL" id="MEB3101473.1"/>
    </source>
</evidence>
<comment type="caution">
    <text evidence="2">The sequence shown here is derived from an EMBL/GenBank/DDBJ whole genome shotgun (WGS) entry which is preliminary data.</text>
</comment>
<dbReference type="Pfam" id="PF08241">
    <property type="entry name" value="Methyltransf_11"/>
    <property type="match status" value="1"/>
</dbReference>
<gene>
    <name evidence="2" type="ORF">VF724_07325</name>
</gene>
<evidence type="ECO:0000313" key="3">
    <source>
        <dbReference type="Proteomes" id="UP001310386"/>
    </source>
</evidence>
<dbReference type="SUPFAM" id="SSF53335">
    <property type="entry name" value="S-adenosyl-L-methionine-dependent methyltransferases"/>
    <property type="match status" value="1"/>
</dbReference>
<dbReference type="RefSeq" id="WP_371753591.1">
    <property type="nucleotide sequence ID" value="NZ_JAYJLD010000008.1"/>
</dbReference>
<dbReference type="InterPro" id="IPR013216">
    <property type="entry name" value="Methyltransf_11"/>
</dbReference>
<reference evidence="2" key="1">
    <citation type="submission" date="2023-12" db="EMBL/GenBank/DDBJ databases">
        <title>Fervidustalea candida gen. nov., sp. nov., a novel member of the family Paenibacillaceae isolated from a geothermal area.</title>
        <authorList>
            <person name="Li W.-J."/>
            <person name="Jiao J.-Y."/>
            <person name="Chen Y."/>
        </authorList>
    </citation>
    <scope>NUCLEOTIDE SEQUENCE</scope>
    <source>
        <strain evidence="2">SYSU GA230002</strain>
    </source>
</reference>
<sequence>MKEVRPWNAALYDSSLGFVSRYGQDLLQILKPAAGEKILDLGCGTGDLADEMTKLGADVTGLDASEEMISRAREKYPELRFIIGRAESFRAEEPYDAVFSNAALHWVKDAKGATESIWEALRPGGRFVAEFGGKGNVRLFASAIEEVLASRYDVDAAARNPWYYPSIGEYASLLEQTGFDVVFAELFDRPTPLGDEQGIRDWLSMFARPYFSGMSEEQTAEASEWITGKLTQVLARSSEGWLADYRRLRIVALKRG</sequence>
<dbReference type="GO" id="GO:0008168">
    <property type="term" value="F:methyltransferase activity"/>
    <property type="evidence" value="ECO:0007669"/>
    <property type="project" value="UniProtKB-KW"/>
</dbReference>
<accession>A0ABU5ZG39</accession>
<feature type="domain" description="Methyltransferase type 11" evidence="1">
    <location>
        <begin position="39"/>
        <end position="128"/>
    </location>
</feature>
<organism evidence="2 3">
    <name type="scientific">Ferviditalea candida</name>
    <dbReference type="NCBI Taxonomy" id="3108399"/>
    <lineage>
        <taxon>Bacteria</taxon>
        <taxon>Bacillati</taxon>
        <taxon>Bacillota</taxon>
        <taxon>Bacilli</taxon>
        <taxon>Bacillales</taxon>
        <taxon>Paenibacillaceae</taxon>
        <taxon>Ferviditalea</taxon>
    </lineage>
</organism>
<proteinExistence type="predicted"/>
<keyword evidence="2" id="KW-0489">Methyltransferase</keyword>
<dbReference type="InterPro" id="IPR029063">
    <property type="entry name" value="SAM-dependent_MTases_sf"/>
</dbReference>
<dbReference type="Gene3D" id="3.40.50.150">
    <property type="entry name" value="Vaccinia Virus protein VP39"/>
    <property type="match status" value="1"/>
</dbReference>
<keyword evidence="2" id="KW-0808">Transferase</keyword>
<dbReference type="PANTHER" id="PTHR43861">
    <property type="entry name" value="TRANS-ACONITATE 2-METHYLTRANSFERASE-RELATED"/>
    <property type="match status" value="1"/>
</dbReference>
<dbReference type="EMBL" id="JAYJLD010000008">
    <property type="protein sequence ID" value="MEB3101473.1"/>
    <property type="molecule type" value="Genomic_DNA"/>
</dbReference>
<protein>
    <submittedName>
        <fullName evidence="2">Methyltransferase domain-containing protein</fullName>
    </submittedName>
</protein>
<dbReference type="PANTHER" id="PTHR43861:SF1">
    <property type="entry name" value="TRANS-ACONITATE 2-METHYLTRANSFERASE"/>
    <property type="match status" value="1"/>
</dbReference>
<dbReference type="GO" id="GO:0032259">
    <property type="term" value="P:methylation"/>
    <property type="evidence" value="ECO:0007669"/>
    <property type="project" value="UniProtKB-KW"/>
</dbReference>
<dbReference type="CDD" id="cd02440">
    <property type="entry name" value="AdoMet_MTases"/>
    <property type="match status" value="1"/>
</dbReference>
<dbReference type="Proteomes" id="UP001310386">
    <property type="component" value="Unassembled WGS sequence"/>
</dbReference>
<evidence type="ECO:0000259" key="1">
    <source>
        <dbReference type="Pfam" id="PF08241"/>
    </source>
</evidence>
<name>A0ABU5ZG39_9BACL</name>